<dbReference type="PANTHER" id="PTHR14187:SF5">
    <property type="entry name" value="HEAT SHOCK 70 KDA PROTEIN 12A"/>
    <property type="match status" value="1"/>
</dbReference>
<evidence type="ECO:0000313" key="2">
    <source>
        <dbReference type="Proteomes" id="UP001497444"/>
    </source>
</evidence>
<protein>
    <submittedName>
        <fullName evidence="1">Uncharacterized protein</fullName>
    </submittedName>
</protein>
<keyword evidence="2" id="KW-1185">Reference proteome</keyword>
<gene>
    <name evidence="1" type="ORF">CSSPJE1EN1_LOCUS17544</name>
</gene>
<sequence length="158" mass="17559">MNPRAIISRIARKTYGVETCRAFEEGDPAEYCNQVGNMKKCENRFSIYVQKGSQVTVNHCVTKTHVGLYPRQKVMRLVLYSSDDVSPRYTKGGSAEKEGELVIDISNVSGETDAKPEVSVSMYFGRSNIEMKAVALNFGDKSKVHEMPLPLTFGGVLE</sequence>
<organism evidence="1 2">
    <name type="scientific">Sphagnum jensenii</name>
    <dbReference type="NCBI Taxonomy" id="128206"/>
    <lineage>
        <taxon>Eukaryota</taxon>
        <taxon>Viridiplantae</taxon>
        <taxon>Streptophyta</taxon>
        <taxon>Embryophyta</taxon>
        <taxon>Bryophyta</taxon>
        <taxon>Sphagnophytina</taxon>
        <taxon>Sphagnopsida</taxon>
        <taxon>Sphagnales</taxon>
        <taxon>Sphagnaceae</taxon>
        <taxon>Sphagnum</taxon>
    </lineage>
</organism>
<proteinExistence type="predicted"/>
<dbReference type="PANTHER" id="PTHR14187">
    <property type="entry name" value="ALPHA KINASE/ELONGATION FACTOR 2 KINASE"/>
    <property type="match status" value="1"/>
</dbReference>
<name>A0ABP0X239_9BRYO</name>
<reference evidence="1" key="1">
    <citation type="submission" date="2024-02" db="EMBL/GenBank/DDBJ databases">
        <authorList>
            <consortium name="ELIXIR-Norway"/>
            <consortium name="Elixir Norway"/>
        </authorList>
    </citation>
    <scope>NUCLEOTIDE SEQUENCE</scope>
</reference>
<evidence type="ECO:0000313" key="1">
    <source>
        <dbReference type="EMBL" id="CAK9272066.1"/>
    </source>
</evidence>
<accession>A0ABP0X239</accession>
<dbReference type="Proteomes" id="UP001497444">
    <property type="component" value="Chromosome 4"/>
</dbReference>
<dbReference type="EMBL" id="OZ020099">
    <property type="protein sequence ID" value="CAK9272066.1"/>
    <property type="molecule type" value="Genomic_DNA"/>
</dbReference>